<dbReference type="Gene3D" id="1.10.287.950">
    <property type="entry name" value="Methyl-accepting chemotaxis protein"/>
    <property type="match status" value="1"/>
</dbReference>
<name>A0A447IC01_9HYPH</name>
<dbReference type="GO" id="GO:0007165">
    <property type="term" value="P:signal transduction"/>
    <property type="evidence" value="ECO:0007669"/>
    <property type="project" value="UniProtKB-KW"/>
</dbReference>
<accession>A0A447IC01</accession>
<protein>
    <submittedName>
        <fullName evidence="7">Methyl-accepting chemotaxis protein IV</fullName>
    </submittedName>
</protein>
<keyword evidence="8" id="KW-1185">Reference proteome</keyword>
<dbReference type="InterPro" id="IPR003660">
    <property type="entry name" value="HAMP_dom"/>
</dbReference>
<organism evidence="7 8">
    <name type="scientific">Devosia equisanguinis</name>
    <dbReference type="NCBI Taxonomy" id="2490941"/>
    <lineage>
        <taxon>Bacteria</taxon>
        <taxon>Pseudomonadati</taxon>
        <taxon>Pseudomonadota</taxon>
        <taxon>Alphaproteobacteria</taxon>
        <taxon>Hyphomicrobiales</taxon>
        <taxon>Devosiaceae</taxon>
        <taxon>Devosia</taxon>
    </lineage>
</organism>
<dbReference type="PROSITE" id="PS50111">
    <property type="entry name" value="CHEMOTAXIS_TRANSDUC_2"/>
    <property type="match status" value="1"/>
</dbReference>
<dbReference type="CDD" id="cd11386">
    <property type="entry name" value="MCP_signal"/>
    <property type="match status" value="1"/>
</dbReference>
<evidence type="ECO:0000259" key="5">
    <source>
        <dbReference type="PROSITE" id="PS50111"/>
    </source>
</evidence>
<dbReference type="OrthoDB" id="9814362at2"/>
<dbReference type="PANTHER" id="PTHR43531:SF11">
    <property type="entry name" value="METHYL-ACCEPTING CHEMOTAXIS PROTEIN 3"/>
    <property type="match status" value="1"/>
</dbReference>
<dbReference type="PANTHER" id="PTHR43531">
    <property type="entry name" value="PROTEIN ICFG"/>
    <property type="match status" value="1"/>
</dbReference>
<dbReference type="FunFam" id="1.10.287.950:FF:000001">
    <property type="entry name" value="Methyl-accepting chemotaxis sensory transducer"/>
    <property type="match status" value="1"/>
</dbReference>
<dbReference type="SUPFAM" id="SSF58104">
    <property type="entry name" value="Methyl-accepting chemotaxis protein (MCP) signaling domain"/>
    <property type="match status" value="1"/>
</dbReference>
<dbReference type="GO" id="GO:0020037">
    <property type="term" value="F:heme binding"/>
    <property type="evidence" value="ECO:0007669"/>
    <property type="project" value="InterPro"/>
</dbReference>
<dbReference type="InterPro" id="IPR004089">
    <property type="entry name" value="MCPsignal_dom"/>
</dbReference>
<dbReference type="SMART" id="SM00283">
    <property type="entry name" value="MA"/>
    <property type="match status" value="1"/>
</dbReference>
<dbReference type="InterPro" id="IPR039379">
    <property type="entry name" value="Protoglobin_sensor_dom"/>
</dbReference>
<dbReference type="EMBL" id="UZWD01000025">
    <property type="protein sequence ID" value="VDS04965.1"/>
    <property type="molecule type" value="Genomic_DNA"/>
</dbReference>
<feature type="domain" description="HAMP" evidence="6">
    <location>
        <begin position="211"/>
        <end position="263"/>
    </location>
</feature>
<reference evidence="7 8" key="1">
    <citation type="submission" date="2018-12" db="EMBL/GenBank/DDBJ databases">
        <authorList>
            <person name="Criscuolo A."/>
        </authorList>
    </citation>
    <scope>NUCLEOTIDE SEQUENCE [LARGE SCALE GENOMIC DNA]</scope>
    <source>
        <strain evidence="7">ACIP1116281</strain>
    </source>
</reference>
<dbReference type="GO" id="GO:0006935">
    <property type="term" value="P:chemotaxis"/>
    <property type="evidence" value="ECO:0007669"/>
    <property type="project" value="UniProtKB-KW"/>
</dbReference>
<dbReference type="SUPFAM" id="SSF46458">
    <property type="entry name" value="Globin-like"/>
    <property type="match status" value="1"/>
</dbReference>
<dbReference type="CDD" id="cd01068">
    <property type="entry name" value="globin_sensor"/>
    <property type="match status" value="1"/>
</dbReference>
<dbReference type="GO" id="GO:0004888">
    <property type="term" value="F:transmembrane signaling receptor activity"/>
    <property type="evidence" value="ECO:0007669"/>
    <property type="project" value="InterPro"/>
</dbReference>
<evidence type="ECO:0000259" key="6">
    <source>
        <dbReference type="PROSITE" id="PS50885"/>
    </source>
</evidence>
<dbReference type="InterPro" id="IPR004090">
    <property type="entry name" value="Chemotax_Me-accpt_rcpt"/>
</dbReference>
<evidence type="ECO:0000256" key="4">
    <source>
        <dbReference type="PROSITE-ProRule" id="PRU00284"/>
    </source>
</evidence>
<evidence type="ECO:0000313" key="8">
    <source>
        <dbReference type="Proteomes" id="UP000268844"/>
    </source>
</evidence>
<dbReference type="InterPro" id="IPR044398">
    <property type="entry name" value="Globin-sensor_dom"/>
</dbReference>
<keyword evidence="4" id="KW-0807">Transducer</keyword>
<dbReference type="InterPro" id="IPR051310">
    <property type="entry name" value="MCP_chemotaxis"/>
</dbReference>
<evidence type="ECO:0000256" key="3">
    <source>
        <dbReference type="ARBA" id="ARBA00029447"/>
    </source>
</evidence>
<dbReference type="Proteomes" id="UP000268844">
    <property type="component" value="Unassembled WGS sequence"/>
</dbReference>
<gene>
    <name evidence="7" type="primary">tap_5</name>
    <name evidence="7" type="ORF">DEVEQU_02106</name>
</gene>
<dbReference type="GO" id="GO:0019825">
    <property type="term" value="F:oxygen binding"/>
    <property type="evidence" value="ECO:0007669"/>
    <property type="project" value="InterPro"/>
</dbReference>
<dbReference type="GO" id="GO:0016020">
    <property type="term" value="C:membrane"/>
    <property type="evidence" value="ECO:0007669"/>
    <property type="project" value="UniProtKB-SubCell"/>
</dbReference>
<dbReference type="PROSITE" id="PS50885">
    <property type="entry name" value="HAMP"/>
    <property type="match status" value="1"/>
</dbReference>
<evidence type="ECO:0000256" key="1">
    <source>
        <dbReference type="ARBA" id="ARBA00004370"/>
    </source>
</evidence>
<dbReference type="Pfam" id="PF00015">
    <property type="entry name" value="MCPsignal"/>
    <property type="match status" value="1"/>
</dbReference>
<comment type="similarity">
    <text evidence="3">Belongs to the methyl-accepting chemotaxis (MCP) protein family.</text>
</comment>
<evidence type="ECO:0000313" key="7">
    <source>
        <dbReference type="EMBL" id="VDS04965.1"/>
    </source>
</evidence>
<dbReference type="Gene3D" id="1.10.490.10">
    <property type="entry name" value="Globins"/>
    <property type="match status" value="1"/>
</dbReference>
<dbReference type="AlphaFoldDB" id="A0A447IC01"/>
<feature type="domain" description="Methyl-accepting transducer" evidence="5">
    <location>
        <begin position="268"/>
        <end position="497"/>
    </location>
</feature>
<dbReference type="InterPro" id="IPR009050">
    <property type="entry name" value="Globin-like_sf"/>
</dbReference>
<dbReference type="PRINTS" id="PR00260">
    <property type="entry name" value="CHEMTRNSDUCR"/>
</dbReference>
<proteinExistence type="inferred from homology"/>
<dbReference type="Pfam" id="PF11563">
    <property type="entry name" value="Protoglobin"/>
    <property type="match status" value="1"/>
</dbReference>
<comment type="subcellular location">
    <subcellularLocation>
        <location evidence="1">Membrane</location>
    </subcellularLocation>
</comment>
<keyword evidence="2" id="KW-0145">Chemotaxis</keyword>
<dbReference type="InterPro" id="IPR012292">
    <property type="entry name" value="Globin/Proto"/>
</dbReference>
<sequence length="525" mass="56254">MPHGQRQTHCDRLLGMSFPAQPNLQTRLDFVGLDMEARARLAQSQARVEAHLEPALDRFYGLLAAVPEVARFFDGKAQMNRAQGKQIGHWQAIAGGQFDDDYFQSSTRIGLRHAQIGLEPRWHIGGYSLIMETLVKGLVHDLMAEALTPQKGLFGRAVPRDPEAVLADADAMAETLVVVLKAMMLDIDIGVSAYFGKLTEDARALEEGARDKIRKAVSATGSVLRDVAAGDLTSRVTAELDAEFDQIKADTNAVAERLADIVGRLQQTSRSLKTATGEILAGANDLSERTTRQAATIEQTSAAIEQLSSVVMENARRALTASEKAKVVAQSATQGGEVMRQANDAMTAIETSSAKISNIIGLIDDIAFQTNLLALNASVEAARAGEAGKGFAVVAVEVRRLAQSAANASAEVKALIDTSAAEVRGGSHKVSQAAEVLLDILAGTQESAELIDTIAQANRSQSTALDEVTVAVRTMDEMTQHNAALVEETNAAIEQTEAQASDLDRIIDVFRIGAEAYRPMRRLAS</sequence>
<evidence type="ECO:0000256" key="2">
    <source>
        <dbReference type="ARBA" id="ARBA00022500"/>
    </source>
</evidence>